<accession>A0ABS7MK26</accession>
<evidence type="ECO:0000313" key="2">
    <source>
        <dbReference type="Proteomes" id="UP000700908"/>
    </source>
</evidence>
<evidence type="ECO:0000313" key="1">
    <source>
        <dbReference type="EMBL" id="MBY4797719.1"/>
    </source>
</evidence>
<organism evidence="1 2">
    <name type="scientific">Collinsella ureilytica</name>
    <dbReference type="NCBI Taxonomy" id="2869515"/>
    <lineage>
        <taxon>Bacteria</taxon>
        <taxon>Bacillati</taxon>
        <taxon>Actinomycetota</taxon>
        <taxon>Coriobacteriia</taxon>
        <taxon>Coriobacteriales</taxon>
        <taxon>Coriobacteriaceae</taxon>
        <taxon>Collinsella</taxon>
    </lineage>
</organism>
<dbReference type="Pfam" id="PF13350">
    <property type="entry name" value="Y_phosphatase3"/>
    <property type="match status" value="1"/>
</dbReference>
<dbReference type="Proteomes" id="UP000700908">
    <property type="component" value="Unassembled WGS sequence"/>
</dbReference>
<dbReference type="PROSITE" id="PS00383">
    <property type="entry name" value="TYR_PHOSPHATASE_1"/>
    <property type="match status" value="1"/>
</dbReference>
<reference evidence="1 2" key="1">
    <citation type="submission" date="2021-08" db="EMBL/GenBank/DDBJ databases">
        <title>Collinsella faecalis sp. nov. isolated from swine faeces.</title>
        <authorList>
            <person name="Oh B.S."/>
            <person name="Lee J.H."/>
        </authorList>
    </citation>
    <scope>NUCLEOTIDE SEQUENCE [LARGE SCALE GENOMIC DNA]</scope>
    <source>
        <strain evidence="1 2">AGMB00827</strain>
    </source>
</reference>
<dbReference type="RefSeq" id="WP_222199436.1">
    <property type="nucleotide sequence ID" value="NZ_JAIMFO010000006.1"/>
</dbReference>
<gene>
    <name evidence="1" type="ORF">K6V98_05030</name>
</gene>
<dbReference type="EMBL" id="JAIMFO010000006">
    <property type="protein sequence ID" value="MBY4797719.1"/>
    <property type="molecule type" value="Genomic_DNA"/>
</dbReference>
<dbReference type="InterPro" id="IPR026893">
    <property type="entry name" value="Tyr/Ser_Pase_IphP-type"/>
</dbReference>
<dbReference type="InterPro" id="IPR016130">
    <property type="entry name" value="Tyr_Pase_AS"/>
</dbReference>
<comment type="caution">
    <text evidence="1">The sequence shown here is derived from an EMBL/GenBank/DDBJ whole genome shotgun (WGS) entry which is preliminary data.</text>
</comment>
<dbReference type="Gene3D" id="3.90.190.10">
    <property type="entry name" value="Protein tyrosine phosphatase superfamily"/>
    <property type="match status" value="1"/>
</dbReference>
<dbReference type="SUPFAM" id="SSF52799">
    <property type="entry name" value="(Phosphotyrosine protein) phosphatases II"/>
    <property type="match status" value="1"/>
</dbReference>
<keyword evidence="2" id="KW-1185">Reference proteome</keyword>
<protein>
    <submittedName>
        <fullName evidence="1">Tyrosine-protein phosphatase</fullName>
    </submittedName>
</protein>
<proteinExistence type="predicted"/>
<name>A0ABS7MK26_9ACTN</name>
<dbReference type="InterPro" id="IPR029021">
    <property type="entry name" value="Prot-tyrosine_phosphatase-like"/>
</dbReference>
<sequence>MPQAPDPEPIPLRFVKNLRDLGGYPFSRPDGTTGQTAFGVFLRSGSLWLLTSAGREVLRACGVRRVVDLRSAFELRYWPGPYLRHPDPEIAYTSVPMLDQMNVIADSGNLPESMFEIYRDLLDDDAQTITSVMRALDGPGCSLFHCRAGKDRTGVIAMLLLGLAGVDDDHIVEDYAASGEHMSPGKALQFVGLSILMRRRAPKSLFVAEPSQMRQALAHLHAHYGSAREYLLHHAGCEAEVLDRLTARLRGDA</sequence>